<dbReference type="Proteomes" id="UP001236507">
    <property type="component" value="Unassembled WGS sequence"/>
</dbReference>
<dbReference type="Pfam" id="PF10531">
    <property type="entry name" value="SLBB"/>
    <property type="match status" value="4"/>
</dbReference>
<evidence type="ECO:0000259" key="15">
    <source>
        <dbReference type="Pfam" id="PF02563"/>
    </source>
</evidence>
<dbReference type="InterPro" id="IPR054765">
    <property type="entry name" value="SLBB_dom"/>
</dbReference>
<gene>
    <name evidence="18" type="ORF">QM524_13465</name>
</gene>
<evidence type="ECO:0000256" key="8">
    <source>
        <dbReference type="ARBA" id="ARBA00023047"/>
    </source>
</evidence>
<keyword evidence="14" id="KW-0449">Lipoprotein</keyword>
<dbReference type="RefSeq" id="WP_283344999.1">
    <property type="nucleotide sequence ID" value="NZ_JASHIF010000010.1"/>
</dbReference>
<evidence type="ECO:0000256" key="14">
    <source>
        <dbReference type="ARBA" id="ARBA00023288"/>
    </source>
</evidence>
<keyword evidence="19" id="KW-1185">Reference proteome</keyword>
<dbReference type="InterPro" id="IPR019554">
    <property type="entry name" value="Soluble_ligand-bd"/>
</dbReference>
<keyword evidence="4" id="KW-1134">Transmembrane beta strand</keyword>
<evidence type="ECO:0000256" key="10">
    <source>
        <dbReference type="ARBA" id="ARBA00023114"/>
    </source>
</evidence>
<reference evidence="18 19" key="1">
    <citation type="submission" date="2023-05" db="EMBL/GenBank/DDBJ databases">
        <title>Novel species of genus Flectobacillus isolated from stream in China.</title>
        <authorList>
            <person name="Lu H."/>
        </authorList>
    </citation>
    <scope>NUCLEOTIDE SEQUENCE [LARGE SCALE GENOMIC DNA]</scope>
    <source>
        <strain evidence="18 19">KCTC 42575</strain>
    </source>
</reference>
<evidence type="ECO:0000259" key="16">
    <source>
        <dbReference type="Pfam" id="PF10531"/>
    </source>
</evidence>
<evidence type="ECO:0000313" key="18">
    <source>
        <dbReference type="EMBL" id="MDI9860221.1"/>
    </source>
</evidence>
<dbReference type="Pfam" id="PF02563">
    <property type="entry name" value="Poly_export"/>
    <property type="match status" value="1"/>
</dbReference>
<feature type="domain" description="Soluble ligand binding" evidence="16">
    <location>
        <begin position="652"/>
        <end position="693"/>
    </location>
</feature>
<dbReference type="Pfam" id="PF22461">
    <property type="entry name" value="SLBB_2"/>
    <property type="match status" value="1"/>
</dbReference>
<protein>
    <submittedName>
        <fullName evidence="18">SLBB domain-containing protein</fullName>
    </submittedName>
</protein>
<keyword evidence="9" id="KW-0406">Ion transport</keyword>
<evidence type="ECO:0000256" key="12">
    <source>
        <dbReference type="ARBA" id="ARBA00023139"/>
    </source>
</evidence>
<dbReference type="EMBL" id="JASHIF010000010">
    <property type="protein sequence ID" value="MDI9860221.1"/>
    <property type="molecule type" value="Genomic_DNA"/>
</dbReference>
<keyword evidence="11" id="KW-0472">Membrane</keyword>
<keyword evidence="8" id="KW-0625">Polysaccharide transport</keyword>
<evidence type="ECO:0000256" key="3">
    <source>
        <dbReference type="ARBA" id="ARBA00022448"/>
    </source>
</evidence>
<feature type="domain" description="Soluble ligand binding" evidence="16">
    <location>
        <begin position="211"/>
        <end position="262"/>
    </location>
</feature>
<dbReference type="PANTHER" id="PTHR33619:SF3">
    <property type="entry name" value="POLYSACCHARIDE EXPORT PROTEIN GFCE-RELATED"/>
    <property type="match status" value="1"/>
</dbReference>
<evidence type="ECO:0000256" key="9">
    <source>
        <dbReference type="ARBA" id="ARBA00023065"/>
    </source>
</evidence>
<name>A0ABT6Y9H3_9BACT</name>
<evidence type="ECO:0000256" key="5">
    <source>
        <dbReference type="ARBA" id="ARBA00022597"/>
    </source>
</evidence>
<dbReference type="InterPro" id="IPR003715">
    <property type="entry name" value="Poly_export_N"/>
</dbReference>
<keyword evidence="12" id="KW-0564">Palmitate</keyword>
<keyword evidence="10" id="KW-0626">Porin</keyword>
<keyword evidence="3" id="KW-0813">Transport</keyword>
<dbReference type="PANTHER" id="PTHR33619">
    <property type="entry name" value="POLYSACCHARIDE EXPORT PROTEIN GFCE-RELATED"/>
    <property type="match status" value="1"/>
</dbReference>
<sequence>MICFSISINGFSQKKSVETVSDEQIQLFIQKAQTSGLSISQIEKVAQQQGYSPAEIARIKERVEKVRTEQNKVLTNVTPPENTSRTQLGQLSEPQPSNIASAVFGKALFTKEGLSFEPNLRIATPQNYQLGPDDELIVDIYGAALDNFHVKVSPEGTVKILNLSPIYVNGISVESASQRIVSRLRQLYQGLNVAGSGVSAQVTLGNVRSIKVTLTGEVSRPGTYTVSSLATIFNALYAAGGPSENGSFRNIRLIRNNKVYRILDLYDFLLRADQKDNVRLQDQDIIRIGDYTTRVELQGEVKRPMIFEVEKTETLQDVLRFAGGFTDKAYTYSIQLKRNTAKELKLINVAQEEVASFIPKSGDKYTIGTILERFENRVKIAGAVFRPGEYAIEKGTSTVKELLQIAEGLKPEAFTNRASLRRLKSNDQYELVNLDLGKILSGQNPDIPLKREDFLTVYSSHDLQEKRVVKIEGEVNQAGTYEYIDGMTLGDLILQAKGFTEGASASKVELSRRVKTEQYSADNDHSVEILFFDLDKKLSLESKEASMFLMPFDKVYIRTAPNYEAQKSVYIDGEVAYPGSYTIKDKAQRISDLVQLAGGLKKGAYPQGAVFQRDSSVVAIDLSLILANPQQSENLLLLAGDKITIPRLVETVKLTGGLLNPVAVAYREGQSLQTYLSQAGGLSPLAQRNRIYVKYANGMSDKTNHFLFFRKYPKVLPGSEVVVPEQDKETQSKLSVGERIAIMSGISSLVYVIISITNAIK</sequence>
<feature type="domain" description="Soluble ligand binding" evidence="16">
    <location>
        <begin position="468"/>
        <end position="515"/>
    </location>
</feature>
<keyword evidence="13" id="KW-0998">Cell outer membrane</keyword>
<keyword evidence="7" id="KW-0732">Signal</keyword>
<dbReference type="Gene3D" id="3.10.560.10">
    <property type="entry name" value="Outer membrane lipoprotein wza domain like"/>
    <property type="match status" value="6"/>
</dbReference>
<comment type="caution">
    <text evidence="18">The sequence shown here is derived from an EMBL/GenBank/DDBJ whole genome shotgun (WGS) entry which is preliminary data.</text>
</comment>
<comment type="subcellular location">
    <subcellularLocation>
        <location evidence="1">Cell outer membrane</location>
        <topology evidence="1">Multi-pass membrane protein</topology>
    </subcellularLocation>
</comment>
<feature type="domain" description="Polysaccharide export protein N-terminal" evidence="15">
    <location>
        <begin position="124"/>
        <end position="192"/>
    </location>
</feature>
<keyword evidence="5" id="KW-0762">Sugar transport</keyword>
<evidence type="ECO:0000256" key="6">
    <source>
        <dbReference type="ARBA" id="ARBA00022692"/>
    </source>
</evidence>
<proteinExistence type="inferred from homology"/>
<evidence type="ECO:0000256" key="2">
    <source>
        <dbReference type="ARBA" id="ARBA00009450"/>
    </source>
</evidence>
<feature type="domain" description="SLBB" evidence="17">
    <location>
        <begin position="567"/>
        <end position="644"/>
    </location>
</feature>
<evidence type="ECO:0000256" key="7">
    <source>
        <dbReference type="ARBA" id="ARBA00022729"/>
    </source>
</evidence>
<evidence type="ECO:0000256" key="4">
    <source>
        <dbReference type="ARBA" id="ARBA00022452"/>
    </source>
</evidence>
<feature type="domain" description="Soluble ligand binding" evidence="16">
    <location>
        <begin position="295"/>
        <end position="338"/>
    </location>
</feature>
<organism evidence="18 19">
    <name type="scientific">Flectobacillus roseus</name>
    <dbReference type="NCBI Taxonomy" id="502259"/>
    <lineage>
        <taxon>Bacteria</taxon>
        <taxon>Pseudomonadati</taxon>
        <taxon>Bacteroidota</taxon>
        <taxon>Cytophagia</taxon>
        <taxon>Cytophagales</taxon>
        <taxon>Flectobacillaceae</taxon>
        <taxon>Flectobacillus</taxon>
    </lineage>
</organism>
<comment type="similarity">
    <text evidence="2">Belongs to the BexD/CtrA/VexA family.</text>
</comment>
<dbReference type="InterPro" id="IPR049712">
    <property type="entry name" value="Poly_export"/>
</dbReference>
<evidence type="ECO:0000256" key="11">
    <source>
        <dbReference type="ARBA" id="ARBA00023136"/>
    </source>
</evidence>
<evidence type="ECO:0000259" key="17">
    <source>
        <dbReference type="Pfam" id="PF22461"/>
    </source>
</evidence>
<accession>A0ABT6Y9H3</accession>
<evidence type="ECO:0000313" key="19">
    <source>
        <dbReference type="Proteomes" id="UP001236507"/>
    </source>
</evidence>
<keyword evidence="6" id="KW-0812">Transmembrane</keyword>
<evidence type="ECO:0000256" key="1">
    <source>
        <dbReference type="ARBA" id="ARBA00004571"/>
    </source>
</evidence>
<evidence type="ECO:0000256" key="13">
    <source>
        <dbReference type="ARBA" id="ARBA00023237"/>
    </source>
</evidence>